<name>A0A645BFA2_9ZZZZ</name>
<reference evidence="2" key="1">
    <citation type="submission" date="2019-08" db="EMBL/GenBank/DDBJ databases">
        <authorList>
            <person name="Kucharzyk K."/>
            <person name="Murdoch R.W."/>
            <person name="Higgins S."/>
            <person name="Loffler F."/>
        </authorList>
    </citation>
    <scope>NUCLEOTIDE SEQUENCE</scope>
</reference>
<feature type="region of interest" description="Disordered" evidence="1">
    <location>
        <begin position="88"/>
        <end position="112"/>
    </location>
</feature>
<gene>
    <name evidence="2" type="ORF">SDC9_110908</name>
</gene>
<dbReference type="AlphaFoldDB" id="A0A645BFA2"/>
<accession>A0A645BFA2</accession>
<evidence type="ECO:0000313" key="2">
    <source>
        <dbReference type="EMBL" id="MPM64022.1"/>
    </source>
</evidence>
<comment type="caution">
    <text evidence="2">The sequence shown here is derived from an EMBL/GenBank/DDBJ whole genome shotgun (WGS) entry which is preliminary data.</text>
</comment>
<organism evidence="2">
    <name type="scientific">bioreactor metagenome</name>
    <dbReference type="NCBI Taxonomy" id="1076179"/>
    <lineage>
        <taxon>unclassified sequences</taxon>
        <taxon>metagenomes</taxon>
        <taxon>ecological metagenomes</taxon>
    </lineage>
</organism>
<proteinExistence type="predicted"/>
<protein>
    <submittedName>
        <fullName evidence="2">Uncharacterized protein</fullName>
    </submittedName>
</protein>
<dbReference type="EMBL" id="VSSQ01019734">
    <property type="protein sequence ID" value="MPM64022.1"/>
    <property type="molecule type" value="Genomic_DNA"/>
</dbReference>
<evidence type="ECO:0000256" key="1">
    <source>
        <dbReference type="SAM" id="MobiDB-lite"/>
    </source>
</evidence>
<sequence>MKLLQKQEQAPAAVGLKFLCVLRQGNEVFLPLLAPVHGPEHAQHVQLVVNVPQQSLHAHVPGQQPQAVQCVKKRAAVLPAVTIHRVVKVPRSGGRPHPRQPVRREPEQGRAENGYQRHVLPGVVDHMEQAQQGGHLHGGEVVPPLLKGTGYSPLCQRRREHRRPASRRAHQNHDVLRAAGPQRTVLPRDGVLPVQQLPYALRRQPGLCHALFHRALQLR</sequence>